<dbReference type="InterPro" id="IPR012337">
    <property type="entry name" value="RNaseH-like_sf"/>
</dbReference>
<keyword evidence="1" id="KW-1185">Reference proteome</keyword>
<accession>A0A0K0F4I4</accession>
<evidence type="ECO:0000313" key="2">
    <source>
        <dbReference type="WBParaSite" id="SVE_0372100.1"/>
    </source>
</evidence>
<dbReference type="WBParaSite" id="SVE_0372100.1">
    <property type="protein sequence ID" value="SVE_0372100.1"/>
    <property type="gene ID" value="SVE_0372100"/>
</dbReference>
<dbReference type="Proteomes" id="UP000035680">
    <property type="component" value="Unassembled WGS sequence"/>
</dbReference>
<dbReference type="SUPFAM" id="SSF53098">
    <property type="entry name" value="Ribonuclease H-like"/>
    <property type="match status" value="1"/>
</dbReference>
<evidence type="ECO:0000313" key="1">
    <source>
        <dbReference type="Proteomes" id="UP000035680"/>
    </source>
</evidence>
<protein>
    <submittedName>
        <fullName evidence="2">RNase H domain-containing protein</fullName>
    </submittedName>
</protein>
<organism evidence="1 2">
    <name type="scientific">Strongyloides venezuelensis</name>
    <name type="common">Threadworm</name>
    <dbReference type="NCBI Taxonomy" id="75913"/>
    <lineage>
        <taxon>Eukaryota</taxon>
        <taxon>Metazoa</taxon>
        <taxon>Ecdysozoa</taxon>
        <taxon>Nematoda</taxon>
        <taxon>Chromadorea</taxon>
        <taxon>Rhabditida</taxon>
        <taxon>Tylenchina</taxon>
        <taxon>Panagrolaimomorpha</taxon>
        <taxon>Strongyloidoidea</taxon>
        <taxon>Strongyloididae</taxon>
        <taxon>Strongyloides</taxon>
    </lineage>
</organism>
<reference evidence="2" key="2">
    <citation type="submission" date="2015-08" db="UniProtKB">
        <authorList>
            <consortium name="WormBaseParasite"/>
        </authorList>
    </citation>
    <scope>IDENTIFICATION</scope>
</reference>
<reference evidence="1" key="1">
    <citation type="submission" date="2014-07" db="EMBL/GenBank/DDBJ databases">
        <authorList>
            <person name="Martin A.A"/>
            <person name="De Silva N."/>
        </authorList>
    </citation>
    <scope>NUCLEOTIDE SEQUENCE</scope>
</reference>
<proteinExistence type="predicted"/>
<sequence>MTYSDFQEKKSYRLMCIVFFNAPLSYLDTPLLTSFESSNSILPLPIVDNIPSYVKLNSRLLVKQCVKENDMSNVCATDGSCKSGRGLSYYIKYPKGEIEKPLIAGNNSYAQNLEITALHQCLVELSELDQKMSFHLLLRNLLLLTLIMVSCCDFIASLDSSIIIGKVPGHKGMFLNEKVNTMAKRATVRPVMQAVLNLIFFIESKKGCFMIQSNSQD</sequence>
<dbReference type="STRING" id="75913.A0A0K0F4I4"/>
<name>A0A0K0F4I4_STRVS</name>
<dbReference type="AlphaFoldDB" id="A0A0K0F4I4"/>